<gene>
    <name evidence="7" type="ORF">DCMF_21650</name>
</gene>
<reference evidence="7 8" key="1">
    <citation type="submission" date="2016-10" db="EMBL/GenBank/DDBJ databases">
        <title>Complete Genome Sequence of Peptococcaceae strain DCMF.</title>
        <authorList>
            <person name="Edwards R.J."/>
            <person name="Holland S.I."/>
            <person name="Deshpande N.P."/>
            <person name="Wong Y.K."/>
            <person name="Ertan H."/>
            <person name="Manefield M."/>
            <person name="Russell T.L."/>
            <person name="Lee M.J."/>
        </authorList>
    </citation>
    <scope>NUCLEOTIDE SEQUENCE [LARGE SCALE GENOMIC DNA]</scope>
    <source>
        <strain evidence="7 8">DCMF</strain>
    </source>
</reference>
<dbReference type="GO" id="GO:0016020">
    <property type="term" value="C:membrane"/>
    <property type="evidence" value="ECO:0007669"/>
    <property type="project" value="InterPro"/>
</dbReference>
<dbReference type="InterPro" id="IPR004358">
    <property type="entry name" value="Sig_transdc_His_kin-like_C"/>
</dbReference>
<evidence type="ECO:0000256" key="1">
    <source>
        <dbReference type="ARBA" id="ARBA00000085"/>
    </source>
</evidence>
<dbReference type="PRINTS" id="PR00344">
    <property type="entry name" value="BCTRLSENSOR"/>
</dbReference>
<organism evidence="7 8">
    <name type="scientific">Formimonas warabiya</name>
    <dbReference type="NCBI Taxonomy" id="1761012"/>
    <lineage>
        <taxon>Bacteria</taxon>
        <taxon>Bacillati</taxon>
        <taxon>Bacillota</taxon>
        <taxon>Clostridia</taxon>
        <taxon>Eubacteriales</taxon>
        <taxon>Peptococcaceae</taxon>
        <taxon>Candidatus Formimonas</taxon>
    </lineage>
</organism>
<evidence type="ECO:0000256" key="3">
    <source>
        <dbReference type="ARBA" id="ARBA00022777"/>
    </source>
</evidence>
<name>A0A3G1L1Y6_FORW1</name>
<evidence type="ECO:0000313" key="7">
    <source>
        <dbReference type="EMBL" id="ATW28803.1"/>
    </source>
</evidence>
<sequence length="429" mass="48116">MVSMKRLTFSILFWHLLLGTVCTLAAPINWYSCLFVFFLSYLGTMTLILYWQLRLPAKPRLDDRSFPPAMQIARETLPLLRRGLNEETAQKVGEIIQKISDIPAVAITDQEKVLAFLGAGCEHHPVGMPILTQATRDVIATKELRIVRNKSEFHCRMKDCHCPLESAVIVPLICGEHVAGTLKLYQTQEGPVPDYLIKLAQGVAQLLSIQIELAELDHQAQLVTEAQLDALQAQINPHFLFNILNTIVMLIRTKPGMARRLISRLASFLRHSLKRGNRFISLEEELKFVRNYLILEKARFRDKLRIVRKIDKSLLAYPIPILSLQPLVENAIRHGITPKEGRGTIHISAQLLDEKVMEITVCDNGVGISPEILPRILEPGFGSGSGVGLSNVNERLIRLYGEAYALQIGSEPGVGTCVQLIIPIHPKKE</sequence>
<dbReference type="Proteomes" id="UP000323521">
    <property type="component" value="Chromosome"/>
</dbReference>
<dbReference type="PANTHER" id="PTHR34220:SF7">
    <property type="entry name" value="SENSOR HISTIDINE KINASE YPDA"/>
    <property type="match status" value="1"/>
</dbReference>
<comment type="catalytic activity">
    <reaction evidence="1">
        <text>ATP + protein L-histidine = ADP + protein N-phospho-L-histidine.</text>
        <dbReference type="EC" id="2.7.13.3"/>
    </reaction>
</comment>
<keyword evidence="5" id="KW-1133">Transmembrane helix</keyword>
<keyword evidence="3 7" id="KW-0418">Kinase</keyword>
<evidence type="ECO:0000313" key="8">
    <source>
        <dbReference type="Proteomes" id="UP000323521"/>
    </source>
</evidence>
<dbReference type="InterPro" id="IPR036890">
    <property type="entry name" value="HATPase_C_sf"/>
</dbReference>
<dbReference type="EC" id="2.7.13.3" evidence="2"/>
<dbReference type="SUPFAM" id="SSF55874">
    <property type="entry name" value="ATPase domain of HSP90 chaperone/DNA topoisomerase II/histidine kinase"/>
    <property type="match status" value="1"/>
</dbReference>
<dbReference type="Pfam" id="PF06580">
    <property type="entry name" value="His_kinase"/>
    <property type="match status" value="1"/>
</dbReference>
<dbReference type="InterPro" id="IPR003594">
    <property type="entry name" value="HATPase_dom"/>
</dbReference>
<dbReference type="Gene3D" id="3.30.450.40">
    <property type="match status" value="1"/>
</dbReference>
<dbReference type="Pfam" id="PF02518">
    <property type="entry name" value="HATPase_c"/>
    <property type="match status" value="1"/>
</dbReference>
<dbReference type="SMART" id="SM00387">
    <property type="entry name" value="HATPase_c"/>
    <property type="match status" value="1"/>
</dbReference>
<dbReference type="InterPro" id="IPR005467">
    <property type="entry name" value="His_kinase_dom"/>
</dbReference>
<keyword evidence="5" id="KW-0812">Transmembrane</keyword>
<keyword evidence="3 7" id="KW-0808">Transferase</keyword>
<proteinExistence type="predicted"/>
<dbReference type="KEGG" id="fwa:DCMF_21650"/>
<dbReference type="AlphaFoldDB" id="A0A3G1L1Y6"/>
<dbReference type="InterPro" id="IPR050640">
    <property type="entry name" value="Bact_2-comp_sensor_kinase"/>
</dbReference>
<dbReference type="InterPro" id="IPR029016">
    <property type="entry name" value="GAF-like_dom_sf"/>
</dbReference>
<accession>A0A3G1L1Y6</accession>
<dbReference type="Pfam" id="PF13492">
    <property type="entry name" value="GAF_3"/>
    <property type="match status" value="1"/>
</dbReference>
<dbReference type="InterPro" id="IPR003018">
    <property type="entry name" value="GAF"/>
</dbReference>
<evidence type="ECO:0000256" key="4">
    <source>
        <dbReference type="ARBA" id="ARBA00023012"/>
    </source>
</evidence>
<dbReference type="InterPro" id="IPR010559">
    <property type="entry name" value="Sig_transdc_His_kin_internal"/>
</dbReference>
<evidence type="ECO:0000256" key="5">
    <source>
        <dbReference type="SAM" id="Phobius"/>
    </source>
</evidence>
<evidence type="ECO:0000259" key="6">
    <source>
        <dbReference type="PROSITE" id="PS50109"/>
    </source>
</evidence>
<dbReference type="GO" id="GO:0000155">
    <property type="term" value="F:phosphorelay sensor kinase activity"/>
    <property type="evidence" value="ECO:0007669"/>
    <property type="project" value="InterPro"/>
</dbReference>
<feature type="transmembrane region" description="Helical" evidence="5">
    <location>
        <begin position="35"/>
        <end position="53"/>
    </location>
</feature>
<dbReference type="PROSITE" id="PS50109">
    <property type="entry name" value="HIS_KIN"/>
    <property type="match status" value="1"/>
</dbReference>
<protein>
    <recommendedName>
        <fullName evidence="2">histidine kinase</fullName>
        <ecNumber evidence="2">2.7.13.3</ecNumber>
    </recommendedName>
</protein>
<keyword evidence="4" id="KW-0902">Two-component regulatory system</keyword>
<dbReference type="PANTHER" id="PTHR34220">
    <property type="entry name" value="SENSOR HISTIDINE KINASE YPDA"/>
    <property type="match status" value="1"/>
</dbReference>
<dbReference type="EMBL" id="CP017634">
    <property type="protein sequence ID" value="ATW28803.1"/>
    <property type="molecule type" value="Genomic_DNA"/>
</dbReference>
<keyword evidence="8" id="KW-1185">Reference proteome</keyword>
<evidence type="ECO:0000256" key="2">
    <source>
        <dbReference type="ARBA" id="ARBA00012438"/>
    </source>
</evidence>
<keyword evidence="5" id="KW-0472">Membrane</keyword>
<feature type="domain" description="Histidine kinase" evidence="6">
    <location>
        <begin position="324"/>
        <end position="426"/>
    </location>
</feature>
<dbReference type="Gene3D" id="3.30.565.10">
    <property type="entry name" value="Histidine kinase-like ATPase, C-terminal domain"/>
    <property type="match status" value="1"/>
</dbReference>
<dbReference type="SUPFAM" id="SSF55781">
    <property type="entry name" value="GAF domain-like"/>
    <property type="match status" value="1"/>
</dbReference>
<dbReference type="SMART" id="SM00065">
    <property type="entry name" value="GAF"/>
    <property type="match status" value="1"/>
</dbReference>